<accession>A0A0F9B5N3</accession>
<sequence>SGVNMINTVGGLTGELTYDPVMSVIDNDMIGSIGRFIRGVEVADATLAIDLIKQVGPTPGFFLNTKHTRDWWKKEQFIPKVADKTPYSEWVKMGKKSTLELARERAKELLENYESVLPPDKEEEVDRILEECRAYYKKQGLA</sequence>
<evidence type="ECO:0000256" key="1">
    <source>
        <dbReference type="ARBA" id="ARBA00007137"/>
    </source>
</evidence>
<name>A0A0F9B5N3_9ZZZZ</name>
<dbReference type="Pfam" id="PF06253">
    <property type="entry name" value="MTTB"/>
    <property type="match status" value="1"/>
</dbReference>
<dbReference type="GO" id="GO:0032259">
    <property type="term" value="P:methylation"/>
    <property type="evidence" value="ECO:0007669"/>
    <property type="project" value="UniProtKB-KW"/>
</dbReference>
<proteinExistence type="inferred from homology"/>
<keyword evidence="3" id="KW-0808">Transferase</keyword>
<evidence type="ECO:0008006" key="5">
    <source>
        <dbReference type="Google" id="ProtNLM"/>
    </source>
</evidence>
<comment type="caution">
    <text evidence="4">The sequence shown here is derived from an EMBL/GenBank/DDBJ whole genome shotgun (WGS) entry which is preliminary data.</text>
</comment>
<comment type="similarity">
    <text evidence="1">Belongs to the trimethylamine methyltransferase family.</text>
</comment>
<gene>
    <name evidence="4" type="ORF">LCGC14_2568710</name>
</gene>
<dbReference type="GO" id="GO:0008168">
    <property type="term" value="F:methyltransferase activity"/>
    <property type="evidence" value="ECO:0007669"/>
    <property type="project" value="UniProtKB-KW"/>
</dbReference>
<dbReference type="GO" id="GO:0015948">
    <property type="term" value="P:methanogenesis"/>
    <property type="evidence" value="ECO:0007669"/>
    <property type="project" value="InterPro"/>
</dbReference>
<dbReference type="EMBL" id="LAZR01042594">
    <property type="protein sequence ID" value="KKL09152.1"/>
    <property type="molecule type" value="Genomic_DNA"/>
</dbReference>
<reference evidence="4" key="1">
    <citation type="journal article" date="2015" name="Nature">
        <title>Complex archaea that bridge the gap between prokaryotes and eukaryotes.</title>
        <authorList>
            <person name="Spang A."/>
            <person name="Saw J.H."/>
            <person name="Jorgensen S.L."/>
            <person name="Zaremba-Niedzwiedzka K."/>
            <person name="Martijn J."/>
            <person name="Lind A.E."/>
            <person name="van Eijk R."/>
            <person name="Schleper C."/>
            <person name="Guy L."/>
            <person name="Ettema T.J."/>
        </authorList>
    </citation>
    <scope>NUCLEOTIDE SEQUENCE</scope>
</reference>
<protein>
    <recommendedName>
        <fullName evidence="5">Trimethylamine methyltransferase</fullName>
    </recommendedName>
</protein>
<dbReference type="InterPro" id="IPR010426">
    <property type="entry name" value="MTTB_MeTrfase"/>
</dbReference>
<evidence type="ECO:0000256" key="2">
    <source>
        <dbReference type="ARBA" id="ARBA00022603"/>
    </source>
</evidence>
<keyword evidence="2" id="KW-0489">Methyltransferase</keyword>
<evidence type="ECO:0000256" key="3">
    <source>
        <dbReference type="ARBA" id="ARBA00022679"/>
    </source>
</evidence>
<dbReference type="AlphaFoldDB" id="A0A0F9B5N3"/>
<evidence type="ECO:0000313" key="4">
    <source>
        <dbReference type="EMBL" id="KKL09152.1"/>
    </source>
</evidence>
<dbReference type="InterPro" id="IPR038601">
    <property type="entry name" value="MttB-like_sf"/>
</dbReference>
<dbReference type="Gene3D" id="3.20.20.480">
    <property type="entry name" value="Trimethylamine methyltransferase-like"/>
    <property type="match status" value="1"/>
</dbReference>
<feature type="non-terminal residue" evidence="4">
    <location>
        <position position="1"/>
    </location>
</feature>
<organism evidence="4">
    <name type="scientific">marine sediment metagenome</name>
    <dbReference type="NCBI Taxonomy" id="412755"/>
    <lineage>
        <taxon>unclassified sequences</taxon>
        <taxon>metagenomes</taxon>
        <taxon>ecological metagenomes</taxon>
    </lineage>
</organism>